<organism evidence="1 2">
    <name type="scientific">Chryseobacterium tagetis</name>
    <dbReference type="NCBI Taxonomy" id="2801334"/>
    <lineage>
        <taxon>Bacteria</taxon>
        <taxon>Pseudomonadati</taxon>
        <taxon>Bacteroidota</taxon>
        <taxon>Flavobacteriia</taxon>
        <taxon>Flavobacteriales</taxon>
        <taxon>Weeksellaceae</taxon>
        <taxon>Chryseobacterium group</taxon>
        <taxon>Chryseobacterium</taxon>
    </lineage>
</organism>
<name>A0ABS8A7S7_9FLAO</name>
<evidence type="ECO:0000313" key="2">
    <source>
        <dbReference type="Proteomes" id="UP000618240"/>
    </source>
</evidence>
<dbReference type="Proteomes" id="UP000618240">
    <property type="component" value="Unassembled WGS sequence"/>
</dbReference>
<feature type="non-terminal residue" evidence="1">
    <location>
        <position position="133"/>
    </location>
</feature>
<gene>
    <name evidence="1" type="ORF">JI747_020240</name>
</gene>
<accession>A0ABS8A7S7</accession>
<sequence length="133" mass="14626">MYSEPDTSIPQNGYYNETLSYDLNGNITNLKRSEGLLTGSTTAMTIDDLSYSYTGNRLNSVTDLSGQYNGYSDTSGNTIPYDLNGNMTSHVDKGILGIDYNFLNLPSSLLFNAGLSTRTGILRNNTSYLYRAD</sequence>
<proteinExistence type="predicted"/>
<reference evidence="1 2" key="1">
    <citation type="submission" date="2021-09" db="EMBL/GenBank/DDBJ databases">
        <title>Genome sequencing and assembly of Chryseobacterium sp. RG1.</title>
        <authorList>
            <person name="Chhetri G."/>
        </authorList>
    </citation>
    <scope>NUCLEOTIDE SEQUENCE [LARGE SCALE GENOMIC DNA]</scope>
    <source>
        <strain evidence="1 2">RG1</strain>
    </source>
</reference>
<keyword evidence="2" id="KW-1185">Reference proteome</keyword>
<evidence type="ECO:0000313" key="1">
    <source>
        <dbReference type="EMBL" id="MCA6069497.1"/>
    </source>
</evidence>
<comment type="caution">
    <text evidence="1">The sequence shown here is derived from an EMBL/GenBank/DDBJ whole genome shotgun (WGS) entry which is preliminary data.</text>
</comment>
<protein>
    <submittedName>
        <fullName evidence="1">RHS repeat-associated core domain-containing protein</fullName>
    </submittedName>
</protein>
<dbReference type="EMBL" id="JAERSE020000007">
    <property type="protein sequence ID" value="MCA6069497.1"/>
    <property type="molecule type" value="Genomic_DNA"/>
</dbReference>
<dbReference type="Gene3D" id="2.180.10.10">
    <property type="entry name" value="RHS repeat-associated core"/>
    <property type="match status" value="1"/>
</dbReference>